<evidence type="ECO:0000313" key="4">
    <source>
        <dbReference type="Proteomes" id="UP000664521"/>
    </source>
</evidence>
<evidence type="ECO:0000313" key="3">
    <source>
        <dbReference type="EMBL" id="CAF9938302.1"/>
    </source>
</evidence>
<gene>
    <name evidence="3" type="primary">TFC3_2</name>
    <name evidence="3" type="ORF">HETSPECPRED_001025</name>
</gene>
<protein>
    <submittedName>
        <fullName evidence="3">RNA polymerase III transcription initiation factor complex subunit</fullName>
    </submittedName>
</protein>
<dbReference type="GO" id="GO:0000127">
    <property type="term" value="C:transcription factor TFIIIC complex"/>
    <property type="evidence" value="ECO:0007669"/>
    <property type="project" value="InterPro"/>
</dbReference>
<feature type="region of interest" description="Disordered" evidence="1">
    <location>
        <begin position="1351"/>
        <end position="1370"/>
    </location>
</feature>
<dbReference type="GO" id="GO:0042791">
    <property type="term" value="P:5S class rRNA transcription by RNA polymerase III"/>
    <property type="evidence" value="ECO:0007669"/>
    <property type="project" value="TreeGrafter"/>
</dbReference>
<comment type="caution">
    <text evidence="3">The sequence shown here is derived from an EMBL/GenBank/DDBJ whole genome shotgun (WGS) entry which is preliminary data.</text>
</comment>
<feature type="region of interest" description="Disordered" evidence="1">
    <location>
        <begin position="677"/>
        <end position="775"/>
    </location>
</feature>
<feature type="compositionally biased region" description="Basic and acidic residues" evidence="1">
    <location>
        <begin position="703"/>
        <end position="712"/>
    </location>
</feature>
<feature type="compositionally biased region" description="Basic residues" evidence="1">
    <location>
        <begin position="1351"/>
        <end position="1365"/>
    </location>
</feature>
<dbReference type="InterPro" id="IPR044210">
    <property type="entry name" value="Tfc3-like"/>
</dbReference>
<dbReference type="GO" id="GO:0003743">
    <property type="term" value="F:translation initiation factor activity"/>
    <property type="evidence" value="ECO:0007669"/>
    <property type="project" value="UniProtKB-KW"/>
</dbReference>
<feature type="compositionally biased region" description="Basic and acidic residues" evidence="1">
    <location>
        <begin position="271"/>
        <end position="294"/>
    </location>
</feature>
<dbReference type="Proteomes" id="UP000664521">
    <property type="component" value="Unassembled WGS sequence"/>
</dbReference>
<dbReference type="PANTHER" id="PTHR15180:SF1">
    <property type="entry name" value="GENERAL TRANSCRIPTION FACTOR 3C POLYPEPTIDE 1"/>
    <property type="match status" value="1"/>
</dbReference>
<dbReference type="InterPro" id="IPR046488">
    <property type="entry name" value="Sfc3/Tfc3_C"/>
</dbReference>
<dbReference type="PANTHER" id="PTHR15180">
    <property type="entry name" value="GENERAL TRANSCRIPTION FACTOR 3C POLYPEPTIDE 1"/>
    <property type="match status" value="1"/>
</dbReference>
<feature type="region of interest" description="Disordered" evidence="1">
    <location>
        <begin position="641"/>
        <end position="662"/>
    </location>
</feature>
<evidence type="ECO:0000259" key="2">
    <source>
        <dbReference type="Pfam" id="PF20222"/>
    </source>
</evidence>
<dbReference type="GO" id="GO:0006384">
    <property type="term" value="P:transcription initiation at RNA polymerase III promoter"/>
    <property type="evidence" value="ECO:0007669"/>
    <property type="project" value="InterPro"/>
</dbReference>
<dbReference type="GO" id="GO:0003677">
    <property type="term" value="F:DNA binding"/>
    <property type="evidence" value="ECO:0007669"/>
    <property type="project" value="InterPro"/>
</dbReference>
<evidence type="ECO:0000256" key="1">
    <source>
        <dbReference type="SAM" id="MobiDB-lite"/>
    </source>
</evidence>
<dbReference type="OrthoDB" id="5403573at2759"/>
<reference evidence="3" key="1">
    <citation type="submission" date="2021-03" db="EMBL/GenBank/DDBJ databases">
        <authorList>
            <person name="Tagirdzhanova G."/>
        </authorList>
    </citation>
    <scope>NUCLEOTIDE SEQUENCE</scope>
</reference>
<dbReference type="Pfam" id="PF20222">
    <property type="entry name" value="DUF6581"/>
    <property type="match status" value="1"/>
</dbReference>
<name>A0A8H3IS54_9LECA</name>
<keyword evidence="4" id="KW-1185">Reference proteome</keyword>
<feature type="compositionally biased region" description="Polar residues" evidence="1">
    <location>
        <begin position="677"/>
        <end position="689"/>
    </location>
</feature>
<keyword evidence="3" id="KW-0396">Initiation factor</keyword>
<sequence>MIREPTEADWQAFVDSAYRGLDDGEAGRQPQQVLQDDYQDDDIVDADSAPGVHAADEIQEVSRPIPRWTPDQHISNFIFNLVNDAGEQGISTMDLQSYGFGDTWKKPLEQRIGRTVDYWQISQPLHLRHLAIIRDTALVGKSPHYVHYTYEHFKSLVDKGVASWDAVATNSYGAKNKAKLSVPHPEAQADLDEYGFPRLSPHAFEGGEDGATLAECVYAFMPQPLPLDRHGNAVKGNPSRHEKKALEDYWNVKLGNGNDRKRRQSISKKGSGKDSVKILEKSADQQKKSAEHQTPKAARVYQVQKPYEGKKRGRPRKVQTIGLPSNFDILSKKKKNDVLRSQRTGIEYACGQVEKQIALRMAEGLDMIEARELVLAEVDAQYIRSEQRPISDAIRARLGLSQAPQPPQQYLPSIAAHTLRKNSLEEPVDELVPAQRQSRDSRRPRSRAQVNDDIPGPRPVVPARATRHRPSKKLAVSEVQYFPSIAAHTLPIWKLDSASNPRKLQPKARRDSRNLKYLPSVAAHTFPYYEQGISTMSSRNKKRRLSSPVRLPNKRFRYRSRESFYAELSETAQGAFDSGLHLSAMERDPTRRGQPHARLAIFVLDQLAELPWFVPEQTPITYGDGGRDYISPYVQETPIKLQQRRDRHSPNQAQPDVATNPATHTEVIHYAEASSVANKRNKTVSTIPQESERDTSMTAMSSAEHREPRLTSEPRTSAKGSCTAGDLNADRVQLPQSSVDSLNPPPTVALGSTGQESLPRLVVDPPNQQISGRQKKTAGGSIAMLRKNIILDLLSRCGGVIPGDKALDAPFIVEWNKRGQTGQPDKETIKKAVEALCVAGKVRKLRFSFTNARGVTITKSMVTTTDMSATDPKVLETQRAIISYDPICYYPEVLDTSVEWDRRAYSGWRRELELDEDTVSLQNKPAYVAKYEQGQRALDERRLLKKGLIATKRAAYEEAQRQRQTHAKRLTGSLIDAAEALRQAGHLGQEAVEAGEIHADKHSELIQDCNAALTALSLAQDDGPPTGQDTGKLTVEEQLCMIRQCYVALKALAPVGFLDELGFPASMVEMSGRAGRRSAPSLTGRAVQSHILPNGPLQPRGKTRKVLRLASLRNYTFTELSRQTPAPAHSHYDAEVAVELRFQLSEGSLRPLTPSAWDAADKEEHDWAIGKGATESTLLNPRLEPPPWVTLDLCTINPGSRGNHALKNSLETVISSHADGLIHHQFIHDVDALQEWELDHIEESPSAFPGWPFVNHVMPDHYLESGQKGDHLSEPVPGSSSNPVRLVREASMPFKVSRQVCYTRPKPWQGSFGILVPNDAAIPWEYQNQIGANHDGDVDITSQKAPFLKRKRKSSAAGLKRRRLSRPVTTASLGPEAEDIRRITYRGPRKVRIFGEENEKRLLVAVVVVRVIAGGLDQRMDWMLVAKIFQPEYDEVFIHSLWPGIRQKYRLQVEKLTSDFQAIFPKAYEERLVPPLDFDHLDGYPWGQLVDWTLANMDVPVNLSTFELPATRSEFDQSFRLKDCSEVSFAPFFDSSYENTVARRQAIQSKQAFVCPVRSKSSGSKEDEPTKLEIIKSYVRANVLTPDNEYRATTALARLSTFDKRLMSCAVEQLLSDRILIGPKENRLLPGRNYKLSKTCFDALKKNPTPETLQRAAVFKRHLDHLLLHPHPQEDGASSSSKSVTFNSLNNNEHAVVILNLLAHGRITLRPHDAPMNKFGFLTKHGNINYETRKMDKKCLYFSVAVAATEKYIEGNPLLPLPAAPAPHLLLLPPTQHEESTTTGKEQRIPFWYSIHDRPIPKLWALARAAVLSQVVLRPGIRAAEIAKRVRPALGEWEVGLVLGWMREAGVGERVGEGWNTREWWWVGLDDGEGDEEGRGDGGAGAGSAAGKGGNEDDDDDDEVGTSTDDARVEELIMQGA</sequence>
<dbReference type="EMBL" id="CAJPDS010000111">
    <property type="protein sequence ID" value="CAF9938302.1"/>
    <property type="molecule type" value="Genomic_DNA"/>
</dbReference>
<feature type="domain" description="Transcription factor tau subunit sfc3/Tfc3 C-terminal" evidence="2">
    <location>
        <begin position="1391"/>
        <end position="1827"/>
    </location>
</feature>
<feature type="compositionally biased region" description="Gly residues" evidence="1">
    <location>
        <begin position="1881"/>
        <end position="1893"/>
    </location>
</feature>
<feature type="region of interest" description="Disordered" evidence="1">
    <location>
        <begin position="1870"/>
        <end position="1921"/>
    </location>
</feature>
<accession>A0A8H3IS54</accession>
<feature type="region of interest" description="Disordered" evidence="1">
    <location>
        <begin position="425"/>
        <end position="469"/>
    </location>
</feature>
<proteinExistence type="predicted"/>
<organism evidence="3 4">
    <name type="scientific">Heterodermia speciosa</name>
    <dbReference type="NCBI Taxonomy" id="116794"/>
    <lineage>
        <taxon>Eukaryota</taxon>
        <taxon>Fungi</taxon>
        <taxon>Dikarya</taxon>
        <taxon>Ascomycota</taxon>
        <taxon>Pezizomycotina</taxon>
        <taxon>Lecanoromycetes</taxon>
        <taxon>OSLEUM clade</taxon>
        <taxon>Lecanoromycetidae</taxon>
        <taxon>Caliciales</taxon>
        <taxon>Physciaceae</taxon>
        <taxon>Heterodermia</taxon>
    </lineage>
</organism>
<keyword evidence="3" id="KW-0648">Protein biosynthesis</keyword>
<feature type="region of interest" description="Disordered" evidence="1">
    <location>
        <begin position="229"/>
        <end position="319"/>
    </location>
</feature>